<reference evidence="1" key="1">
    <citation type="submission" date="2013-07" db="EMBL/GenBank/DDBJ databases">
        <title>The genome of Eucalyptus grandis.</title>
        <authorList>
            <person name="Schmutz J."/>
            <person name="Hayes R."/>
            <person name="Myburg A."/>
            <person name="Tuskan G."/>
            <person name="Grattapaglia D."/>
            <person name="Rokhsar D.S."/>
        </authorList>
    </citation>
    <scope>NUCLEOTIDE SEQUENCE</scope>
    <source>
        <tissue evidence="1">Leaf extractions</tissue>
    </source>
</reference>
<dbReference type="Gramene" id="KCW75049">
    <property type="protein sequence ID" value="KCW75049"/>
    <property type="gene ID" value="EUGRSUZ_E03827"/>
</dbReference>
<sequence>MSQKILIDLKTRDGKRRAEARTIAAQEATGLKSAGFYEEHGDLLVVIAEKIDAVTVVDKIRKAGLRDAKLFHFE</sequence>
<dbReference type="Gene3D" id="3.30.70.100">
    <property type="match status" value="1"/>
</dbReference>
<gene>
    <name evidence="1" type="ORF">EUGRSUZ_E03827</name>
</gene>
<dbReference type="AlphaFoldDB" id="A0A059C9Y3"/>
<accession>A0A059C9Y3</accession>
<dbReference type="InParanoid" id="A0A059C9Y3"/>
<dbReference type="EMBL" id="KK198757">
    <property type="protein sequence ID" value="KCW75049.1"/>
    <property type="molecule type" value="Genomic_DNA"/>
</dbReference>
<protein>
    <submittedName>
        <fullName evidence="1">Uncharacterized protein</fullName>
    </submittedName>
</protein>
<proteinExistence type="predicted"/>
<evidence type="ECO:0000313" key="1">
    <source>
        <dbReference type="EMBL" id="KCW75049.1"/>
    </source>
</evidence>
<organism evidence="1">
    <name type="scientific">Eucalyptus grandis</name>
    <name type="common">Flooded gum</name>
    <dbReference type="NCBI Taxonomy" id="71139"/>
    <lineage>
        <taxon>Eukaryota</taxon>
        <taxon>Viridiplantae</taxon>
        <taxon>Streptophyta</taxon>
        <taxon>Embryophyta</taxon>
        <taxon>Tracheophyta</taxon>
        <taxon>Spermatophyta</taxon>
        <taxon>Magnoliopsida</taxon>
        <taxon>eudicotyledons</taxon>
        <taxon>Gunneridae</taxon>
        <taxon>Pentapetalae</taxon>
        <taxon>rosids</taxon>
        <taxon>malvids</taxon>
        <taxon>Myrtales</taxon>
        <taxon>Myrtaceae</taxon>
        <taxon>Myrtoideae</taxon>
        <taxon>Eucalypteae</taxon>
        <taxon>Eucalyptus</taxon>
    </lineage>
</organism>
<name>A0A059C9Y3_EUCGR</name>